<evidence type="ECO:0000313" key="3">
    <source>
        <dbReference type="Proteomes" id="UP000515211"/>
    </source>
</evidence>
<evidence type="ECO:0000313" key="4">
    <source>
        <dbReference type="RefSeq" id="XP_015931470.1"/>
    </source>
</evidence>
<feature type="domain" description="Retrotransposon gag" evidence="2">
    <location>
        <begin position="134"/>
        <end position="225"/>
    </location>
</feature>
<feature type="region of interest" description="Disordered" evidence="1">
    <location>
        <begin position="363"/>
        <end position="398"/>
    </location>
</feature>
<name>A0A6P4AVF9_ARADU</name>
<dbReference type="PANTHER" id="PTHR33223">
    <property type="entry name" value="CCHC-TYPE DOMAIN-CONTAINING PROTEIN"/>
    <property type="match status" value="1"/>
</dbReference>
<dbReference type="InterPro" id="IPR005162">
    <property type="entry name" value="Retrotrans_gag_dom"/>
</dbReference>
<keyword evidence="3" id="KW-1185">Reference proteome</keyword>
<organism evidence="3 4">
    <name type="scientific">Arachis duranensis</name>
    <name type="common">Wild peanut</name>
    <dbReference type="NCBI Taxonomy" id="130453"/>
    <lineage>
        <taxon>Eukaryota</taxon>
        <taxon>Viridiplantae</taxon>
        <taxon>Streptophyta</taxon>
        <taxon>Embryophyta</taxon>
        <taxon>Tracheophyta</taxon>
        <taxon>Spermatophyta</taxon>
        <taxon>Magnoliopsida</taxon>
        <taxon>eudicotyledons</taxon>
        <taxon>Gunneridae</taxon>
        <taxon>Pentapetalae</taxon>
        <taxon>rosids</taxon>
        <taxon>fabids</taxon>
        <taxon>Fabales</taxon>
        <taxon>Fabaceae</taxon>
        <taxon>Papilionoideae</taxon>
        <taxon>50 kb inversion clade</taxon>
        <taxon>dalbergioids sensu lato</taxon>
        <taxon>Dalbergieae</taxon>
        <taxon>Pterocarpus clade</taxon>
        <taxon>Arachis</taxon>
    </lineage>
</organism>
<dbReference type="GeneID" id="107457803"/>
<dbReference type="InterPro" id="IPR021109">
    <property type="entry name" value="Peptidase_aspartic_dom_sf"/>
</dbReference>
<reference evidence="3" key="1">
    <citation type="journal article" date="2016" name="Nat. Genet.">
        <title>The genome sequences of Arachis duranensis and Arachis ipaensis, the diploid ancestors of cultivated peanut.</title>
        <authorList>
            <person name="Bertioli D.J."/>
            <person name="Cannon S.B."/>
            <person name="Froenicke L."/>
            <person name="Huang G."/>
            <person name="Farmer A.D."/>
            <person name="Cannon E.K."/>
            <person name="Liu X."/>
            <person name="Gao D."/>
            <person name="Clevenger J."/>
            <person name="Dash S."/>
            <person name="Ren L."/>
            <person name="Moretzsohn M.C."/>
            <person name="Shirasawa K."/>
            <person name="Huang W."/>
            <person name="Vidigal B."/>
            <person name="Abernathy B."/>
            <person name="Chu Y."/>
            <person name="Niederhuth C.E."/>
            <person name="Umale P."/>
            <person name="Araujo A.C."/>
            <person name="Kozik A."/>
            <person name="Kim K.D."/>
            <person name="Burow M.D."/>
            <person name="Varshney R.K."/>
            <person name="Wang X."/>
            <person name="Zhang X."/>
            <person name="Barkley N."/>
            <person name="Guimaraes P.M."/>
            <person name="Isobe S."/>
            <person name="Guo B."/>
            <person name="Liao B."/>
            <person name="Stalker H.T."/>
            <person name="Schmitz R.J."/>
            <person name="Scheffler B.E."/>
            <person name="Leal-Bertioli S.C."/>
            <person name="Xun X."/>
            <person name="Jackson S.A."/>
            <person name="Michelmore R."/>
            <person name="Ozias-Akins P."/>
        </authorList>
    </citation>
    <scope>NUCLEOTIDE SEQUENCE [LARGE SCALE GENOMIC DNA]</scope>
    <source>
        <strain evidence="3">cv. V14167</strain>
    </source>
</reference>
<feature type="compositionally biased region" description="Basic and acidic residues" evidence="1">
    <location>
        <begin position="363"/>
        <end position="392"/>
    </location>
</feature>
<dbReference type="Pfam" id="PF03732">
    <property type="entry name" value="Retrotrans_gag"/>
    <property type="match status" value="1"/>
</dbReference>
<dbReference type="RefSeq" id="XP_015931470.1">
    <property type="nucleotide sequence ID" value="XM_016075984.1"/>
</dbReference>
<feature type="region of interest" description="Disordered" evidence="1">
    <location>
        <begin position="35"/>
        <end position="79"/>
    </location>
</feature>
<reference evidence="4" key="2">
    <citation type="submission" date="2025-08" db="UniProtKB">
        <authorList>
            <consortium name="RefSeq"/>
        </authorList>
    </citation>
    <scope>IDENTIFICATION</scope>
    <source>
        <tissue evidence="4">Whole plant</tissue>
    </source>
</reference>
<sequence length="681" mass="77444">MTDQSDTRPNSRSNTDLVAANAALLAENQRMAELLASLQNGGEKKNVNKETNTEQHEGHQSESHEKTGETPPKTGRRRANPFSEEIMSFKMPQNFTLPMTLAPYKGIGDPKVHVTKFESMMFLNSDSDPILCRSFPTFLDGAALLWFSNLPAGSITSFDDFSKMFINQFAASKIYVRDSDYLSTIRQGPQESLKDYMTRFTTAAMEIPDLNPEVQLHALKSGLRPRKFQEAIAVAKPRTLEEFRDKATGQIEIEELRETRRNERQTPRKEDDKYQMRDARRPFKLTPKFDSYTRFNTRREDILKEILHNKLIKPPSRAGSYQDQRFVDKTKHCAFHQKFGHTTDECVIAKDLLERLERQGHLDKYINKTRPASESHLDRRPERRPNTPDKPKAQPLPPKGVINCISGGFASGGHTNSARKRRFREMLTMQQTNKATSNKPRTPSICFAQSDYQTGSDNLDDPVVISVQAGDLLVKKVLLDPGSSADVLFYSTFNKMKLSEQIMMPSSRELVGFSGERVTILGSVWLRITLGKPPMSKTKDIQFLVVDCSSPYNIILGRPFLNSFEAIVSTIHLCVKFQVQGDQIATVHADHIEARQCYNDSLKIKSENNRSNNFNKEAYNMALKCRNGTKQRIIDILRSNADLFAWSPTDMPGIDPDLICHRLQTDPRARPIAQKKEKHGR</sequence>
<evidence type="ECO:0000256" key="1">
    <source>
        <dbReference type="SAM" id="MobiDB-lite"/>
    </source>
</evidence>
<gene>
    <name evidence="4" type="primary">LOC107457803</name>
</gene>
<accession>A0A6P4AVF9</accession>
<proteinExistence type="predicted"/>
<feature type="compositionally biased region" description="Basic and acidic residues" evidence="1">
    <location>
        <begin position="42"/>
        <end position="68"/>
    </location>
</feature>
<dbReference type="PANTHER" id="PTHR33223:SF10">
    <property type="entry name" value="AMINOTRANSFERASE-LIKE PLANT MOBILE DOMAIN-CONTAINING PROTEIN"/>
    <property type="match status" value="1"/>
</dbReference>
<dbReference type="AlphaFoldDB" id="A0A6P4AVF9"/>
<evidence type="ECO:0000259" key="2">
    <source>
        <dbReference type="Pfam" id="PF03732"/>
    </source>
</evidence>
<dbReference type="KEGG" id="adu:107457803"/>
<dbReference type="Proteomes" id="UP000515211">
    <property type="component" value="Chromosome 7"/>
</dbReference>
<dbReference type="CDD" id="cd00303">
    <property type="entry name" value="retropepsin_like"/>
    <property type="match status" value="1"/>
</dbReference>
<dbReference type="Gene3D" id="2.40.70.10">
    <property type="entry name" value="Acid Proteases"/>
    <property type="match status" value="1"/>
</dbReference>
<protein>
    <submittedName>
        <fullName evidence="4">Uncharacterized protein LOC107457803</fullName>
    </submittedName>
</protein>